<dbReference type="PANTHER" id="PTHR42788:SF19">
    <property type="entry name" value="ALIPHATIC SULFONATES IMPORT ATP-BINDING PROTEIN SSUB 2"/>
    <property type="match status" value="1"/>
</dbReference>
<dbReference type="PATRIC" id="fig|679936.5.peg.2405"/>
<organism evidence="5 6">
    <name type="scientific">Sulfobacillus acidophilus (strain ATCC 700253 / DSM 10332 / NAL)</name>
    <dbReference type="NCBI Taxonomy" id="679936"/>
    <lineage>
        <taxon>Bacteria</taxon>
        <taxon>Bacillati</taxon>
        <taxon>Bacillota</taxon>
        <taxon>Clostridia</taxon>
        <taxon>Eubacteriales</taxon>
        <taxon>Clostridiales Family XVII. Incertae Sedis</taxon>
        <taxon>Sulfobacillus</taxon>
    </lineage>
</organism>
<dbReference type="PROSITE" id="PS00211">
    <property type="entry name" value="ABC_TRANSPORTER_1"/>
    <property type="match status" value="1"/>
</dbReference>
<dbReference type="HOGENOM" id="CLU_000604_1_22_9"/>
<gene>
    <name evidence="5" type="ordered locus">Sulac_2321</name>
</gene>
<dbReference type="AlphaFoldDB" id="G8TUR5"/>
<keyword evidence="3" id="KW-0067">ATP-binding</keyword>
<keyword evidence="6" id="KW-1185">Reference proteome</keyword>
<sequence length="265" mass="29270">MIEAPFEHPSIEPAVELMEVAKSYTPLDPVLAPINLTIRRGEFVSLIGPSGCGKSTTLNIIAGLTQPSGGTVQVMGQSPARIRRRSGEIAFVFQDATLMPWRTVAANVALALELMRVPRTERLQRVTNILSVVHLTDVADKLPRQLSGGMKMRVSIARALVTEPKILLLDEPFGALDEITRQHLHQELLNLWQWFHTTVVFVTHNVFEAVYLSQRIIVMGANPGRIVKEISIPEPYPRDPRFRSSTVFAHLVDNVISALGEGGTA</sequence>
<dbReference type="SUPFAM" id="SSF52540">
    <property type="entry name" value="P-loop containing nucleoside triphosphate hydrolases"/>
    <property type="match status" value="1"/>
</dbReference>
<dbReference type="InterPro" id="IPR003593">
    <property type="entry name" value="AAA+_ATPase"/>
</dbReference>
<dbReference type="Pfam" id="PF00005">
    <property type="entry name" value="ABC_tran"/>
    <property type="match status" value="1"/>
</dbReference>
<dbReference type="PROSITE" id="PS50893">
    <property type="entry name" value="ABC_TRANSPORTER_2"/>
    <property type="match status" value="1"/>
</dbReference>
<feature type="domain" description="ABC transporter" evidence="4">
    <location>
        <begin position="15"/>
        <end position="248"/>
    </location>
</feature>
<dbReference type="SMART" id="SM00382">
    <property type="entry name" value="AAA"/>
    <property type="match status" value="1"/>
</dbReference>
<accession>G8TUR5</accession>
<dbReference type="InterPro" id="IPR003439">
    <property type="entry name" value="ABC_transporter-like_ATP-bd"/>
</dbReference>
<evidence type="ECO:0000256" key="3">
    <source>
        <dbReference type="ARBA" id="ARBA00022840"/>
    </source>
</evidence>
<evidence type="ECO:0000313" key="5">
    <source>
        <dbReference type="EMBL" id="AEW05789.1"/>
    </source>
</evidence>
<keyword evidence="1" id="KW-0813">Transport</keyword>
<dbReference type="GO" id="GO:0005524">
    <property type="term" value="F:ATP binding"/>
    <property type="evidence" value="ECO:0007669"/>
    <property type="project" value="UniProtKB-KW"/>
</dbReference>
<dbReference type="EC" id="3.6.3.36" evidence="5"/>
<reference evidence="5 6" key="2">
    <citation type="journal article" date="2012" name="Stand. Genomic Sci.">
        <title>Complete genome sequence of the moderately thermophilic mineral-sulfide-oxidizing firmicute Sulfobacillus acidophilus type strain (NAL(T)).</title>
        <authorList>
            <person name="Anderson I."/>
            <person name="Chertkov O."/>
            <person name="Chen A."/>
            <person name="Saunders E."/>
            <person name="Lapidus A."/>
            <person name="Nolan M."/>
            <person name="Lucas S."/>
            <person name="Hammon N."/>
            <person name="Deshpande S."/>
            <person name="Cheng J.F."/>
            <person name="Han C."/>
            <person name="Tapia R."/>
            <person name="Goodwin L.A."/>
            <person name="Pitluck S."/>
            <person name="Liolios K."/>
            <person name="Pagani I."/>
            <person name="Ivanova N."/>
            <person name="Mikhailova N."/>
            <person name="Pati A."/>
            <person name="Palaniappan K."/>
            <person name="Land M."/>
            <person name="Pan C."/>
            <person name="Rohde M."/>
            <person name="Pukall R."/>
            <person name="Goker M."/>
            <person name="Detter J.C."/>
            <person name="Woyke T."/>
            <person name="Bristow J."/>
            <person name="Eisen J.A."/>
            <person name="Markowitz V."/>
            <person name="Hugenholtz P."/>
            <person name="Kyrpides N.C."/>
            <person name="Klenk H.P."/>
            <person name="Mavromatis K."/>
        </authorList>
    </citation>
    <scope>NUCLEOTIDE SEQUENCE [LARGE SCALE GENOMIC DNA]</scope>
    <source>
        <strain evidence="6">ATCC 700253 / DSM 10332 / NAL</strain>
    </source>
</reference>
<dbReference type="InterPro" id="IPR027417">
    <property type="entry name" value="P-loop_NTPase"/>
</dbReference>
<keyword evidence="5" id="KW-0378">Hydrolase</keyword>
<protein>
    <submittedName>
        <fullName evidence="5">Taurine-transporting ATPase</fullName>
        <ecNumber evidence="5">3.6.3.36</ecNumber>
    </submittedName>
</protein>
<evidence type="ECO:0000259" key="4">
    <source>
        <dbReference type="PROSITE" id="PS50893"/>
    </source>
</evidence>
<keyword evidence="2" id="KW-0547">Nucleotide-binding</keyword>
<reference evidence="6" key="1">
    <citation type="submission" date="2011-12" db="EMBL/GenBank/DDBJ databases">
        <title>The complete genome of chromosome of Sulfobacillus acidophilus DSM 10332.</title>
        <authorList>
            <person name="Lucas S."/>
            <person name="Han J."/>
            <person name="Lapidus A."/>
            <person name="Bruce D."/>
            <person name="Goodwin L."/>
            <person name="Pitluck S."/>
            <person name="Peters L."/>
            <person name="Kyrpides N."/>
            <person name="Mavromatis K."/>
            <person name="Ivanova N."/>
            <person name="Mikhailova N."/>
            <person name="Chertkov O."/>
            <person name="Saunders E."/>
            <person name="Detter J.C."/>
            <person name="Tapia R."/>
            <person name="Han C."/>
            <person name="Land M."/>
            <person name="Hauser L."/>
            <person name="Markowitz V."/>
            <person name="Cheng J.-F."/>
            <person name="Hugenholtz P."/>
            <person name="Woyke T."/>
            <person name="Wu D."/>
            <person name="Pukall R."/>
            <person name="Gehrich-Schroeter G."/>
            <person name="Schneider S."/>
            <person name="Klenk H.-P."/>
            <person name="Eisen J.A."/>
        </authorList>
    </citation>
    <scope>NUCLEOTIDE SEQUENCE [LARGE SCALE GENOMIC DNA]</scope>
    <source>
        <strain evidence="6">ATCC 700253 / DSM 10332 / NAL</strain>
    </source>
</reference>
<evidence type="ECO:0000256" key="2">
    <source>
        <dbReference type="ARBA" id="ARBA00022741"/>
    </source>
</evidence>
<evidence type="ECO:0000313" key="6">
    <source>
        <dbReference type="Proteomes" id="UP000005439"/>
    </source>
</evidence>
<dbReference type="EMBL" id="CP003179">
    <property type="protein sequence ID" value="AEW05789.1"/>
    <property type="molecule type" value="Genomic_DNA"/>
</dbReference>
<dbReference type="InterPro" id="IPR017871">
    <property type="entry name" value="ABC_transporter-like_CS"/>
</dbReference>
<dbReference type="InterPro" id="IPR050166">
    <property type="entry name" value="ABC_transporter_ATP-bind"/>
</dbReference>
<dbReference type="CDD" id="cd03293">
    <property type="entry name" value="ABC_NrtD_SsuB_transporters"/>
    <property type="match status" value="1"/>
</dbReference>
<dbReference type="GO" id="GO:0016887">
    <property type="term" value="F:ATP hydrolysis activity"/>
    <property type="evidence" value="ECO:0007669"/>
    <property type="project" value="InterPro"/>
</dbReference>
<dbReference type="Proteomes" id="UP000005439">
    <property type="component" value="Chromosome"/>
</dbReference>
<dbReference type="KEGG" id="sap:Sulac_2321"/>
<evidence type="ECO:0000256" key="1">
    <source>
        <dbReference type="ARBA" id="ARBA00022448"/>
    </source>
</evidence>
<name>G8TUR5_SULAD</name>
<dbReference type="PANTHER" id="PTHR42788">
    <property type="entry name" value="TAURINE IMPORT ATP-BINDING PROTEIN-RELATED"/>
    <property type="match status" value="1"/>
</dbReference>
<proteinExistence type="predicted"/>
<dbReference type="Gene3D" id="3.40.50.300">
    <property type="entry name" value="P-loop containing nucleotide triphosphate hydrolases"/>
    <property type="match status" value="1"/>
</dbReference>
<dbReference type="STRING" id="679936.Sulac_2321"/>